<sequence length="190" mass="21578">MRFQRLLTLILFLFFTACGKSAEERKLEQMAVDLESREKLLLAREQQVDLKELELAKLQQQIDSIRGKSDTIGTYNPELVGTWQVTMNCIETTCEGSAVGDTKTEQWIISYQNNKVIARAQANANVIRVYNGLYKENALQLAALETPDQETHMDVLLTPHATTKGLMEGQRIINRLGICRTVYTLKAEKQ</sequence>
<organism evidence="2 3">
    <name type="scientific">Daejeonella lutea</name>
    <dbReference type="NCBI Taxonomy" id="572036"/>
    <lineage>
        <taxon>Bacteria</taxon>
        <taxon>Pseudomonadati</taxon>
        <taxon>Bacteroidota</taxon>
        <taxon>Sphingobacteriia</taxon>
        <taxon>Sphingobacteriales</taxon>
        <taxon>Sphingobacteriaceae</taxon>
        <taxon>Daejeonella</taxon>
    </lineage>
</organism>
<name>A0A1T5ANC0_9SPHI</name>
<reference evidence="3" key="1">
    <citation type="submission" date="2017-02" db="EMBL/GenBank/DDBJ databases">
        <authorList>
            <person name="Varghese N."/>
            <person name="Submissions S."/>
        </authorList>
    </citation>
    <scope>NUCLEOTIDE SEQUENCE [LARGE SCALE GENOMIC DNA]</scope>
    <source>
        <strain evidence="3">DSM 22385</strain>
    </source>
</reference>
<evidence type="ECO:0000313" key="3">
    <source>
        <dbReference type="Proteomes" id="UP000189981"/>
    </source>
</evidence>
<evidence type="ECO:0000256" key="1">
    <source>
        <dbReference type="SAM" id="Coils"/>
    </source>
</evidence>
<dbReference type="STRING" id="572036.SAMN05661099_0892"/>
<keyword evidence="1" id="KW-0175">Coiled coil</keyword>
<gene>
    <name evidence="2" type="ORF">SAMN05661099_0892</name>
</gene>
<dbReference type="AlphaFoldDB" id="A0A1T5ANC0"/>
<dbReference type="RefSeq" id="WP_079701430.1">
    <property type="nucleotide sequence ID" value="NZ_FUYR01000001.1"/>
</dbReference>
<keyword evidence="3" id="KW-1185">Reference proteome</keyword>
<dbReference type="OrthoDB" id="766447at2"/>
<dbReference type="EMBL" id="FUYR01000001">
    <property type="protein sequence ID" value="SKB36478.1"/>
    <property type="molecule type" value="Genomic_DNA"/>
</dbReference>
<protein>
    <submittedName>
        <fullName evidence="2">Uncharacterized protein</fullName>
    </submittedName>
</protein>
<dbReference type="PROSITE" id="PS51257">
    <property type="entry name" value="PROKAR_LIPOPROTEIN"/>
    <property type="match status" value="1"/>
</dbReference>
<feature type="coiled-coil region" evidence="1">
    <location>
        <begin position="41"/>
        <end position="68"/>
    </location>
</feature>
<evidence type="ECO:0000313" key="2">
    <source>
        <dbReference type="EMBL" id="SKB36478.1"/>
    </source>
</evidence>
<accession>A0A1T5ANC0</accession>
<proteinExistence type="predicted"/>
<dbReference type="Proteomes" id="UP000189981">
    <property type="component" value="Unassembled WGS sequence"/>
</dbReference>